<protein>
    <recommendedName>
        <fullName evidence="3">DUF1618 domain-containing protein</fullName>
    </recommendedName>
</protein>
<evidence type="ECO:0000313" key="2">
    <source>
        <dbReference type="Proteomes" id="UP000026962"/>
    </source>
</evidence>
<organism evidence="1">
    <name type="scientific">Oryza punctata</name>
    <name type="common">Red rice</name>
    <dbReference type="NCBI Taxonomy" id="4537"/>
    <lineage>
        <taxon>Eukaryota</taxon>
        <taxon>Viridiplantae</taxon>
        <taxon>Streptophyta</taxon>
        <taxon>Embryophyta</taxon>
        <taxon>Tracheophyta</taxon>
        <taxon>Spermatophyta</taxon>
        <taxon>Magnoliopsida</taxon>
        <taxon>Liliopsida</taxon>
        <taxon>Poales</taxon>
        <taxon>Poaceae</taxon>
        <taxon>BOP clade</taxon>
        <taxon>Oryzoideae</taxon>
        <taxon>Oryzeae</taxon>
        <taxon>Oryzinae</taxon>
        <taxon>Oryza</taxon>
    </lineage>
</organism>
<evidence type="ECO:0000313" key="1">
    <source>
        <dbReference type="EnsemblPlants" id="OPUNC04G08620.1"/>
    </source>
</evidence>
<proteinExistence type="predicted"/>
<evidence type="ECO:0008006" key="3">
    <source>
        <dbReference type="Google" id="ProtNLM"/>
    </source>
</evidence>
<sequence>MAWVDFRNGILLFDSAAAAAAGGGDYPETKDTDPSGWLLAIDAEKKTLEKISPFSQRIIIFIASTCNMTSPSTMINEAST</sequence>
<dbReference type="HOGENOM" id="CLU_2593955_0_0_1"/>
<dbReference type="Proteomes" id="UP000026962">
    <property type="component" value="Chromosome 4"/>
</dbReference>
<name>A0A0E0KPU6_ORYPU</name>
<dbReference type="Gramene" id="OPUNC04G08620.1">
    <property type="protein sequence ID" value="OPUNC04G08620.1"/>
    <property type="gene ID" value="OPUNC04G08620"/>
</dbReference>
<reference evidence="1" key="2">
    <citation type="submission" date="2018-05" db="EMBL/GenBank/DDBJ databases">
        <title>OpunRS2 (Oryza punctata Reference Sequence Version 2).</title>
        <authorList>
            <person name="Zhang J."/>
            <person name="Kudrna D."/>
            <person name="Lee S."/>
            <person name="Talag J."/>
            <person name="Welchert J."/>
            <person name="Wing R.A."/>
        </authorList>
    </citation>
    <scope>NUCLEOTIDE SEQUENCE [LARGE SCALE GENOMIC DNA]</scope>
</reference>
<reference evidence="1" key="1">
    <citation type="submission" date="2015-04" db="UniProtKB">
        <authorList>
            <consortium name="EnsemblPlants"/>
        </authorList>
    </citation>
    <scope>IDENTIFICATION</scope>
</reference>
<keyword evidence="2" id="KW-1185">Reference proteome</keyword>
<dbReference type="AlphaFoldDB" id="A0A0E0KPU6"/>
<dbReference type="EnsemblPlants" id="OPUNC04G08620.1">
    <property type="protein sequence ID" value="OPUNC04G08620.1"/>
    <property type="gene ID" value="OPUNC04G08620"/>
</dbReference>
<accession>A0A0E0KPU6</accession>